<dbReference type="Gene3D" id="3.30.1490.270">
    <property type="match status" value="1"/>
</dbReference>
<keyword evidence="3 5" id="KW-0067">ATP-binding</keyword>
<dbReference type="HAMAP" id="MF_01609">
    <property type="entry name" value="Glu_cys_ligase_2"/>
    <property type="match status" value="1"/>
</dbReference>
<evidence type="ECO:0000256" key="2">
    <source>
        <dbReference type="ARBA" id="ARBA00022741"/>
    </source>
</evidence>
<dbReference type="InterPro" id="IPR014746">
    <property type="entry name" value="Gln_synth/guanido_kin_cat_dom"/>
</dbReference>
<dbReference type="InterPro" id="IPR051680">
    <property type="entry name" value="ATP-dep_Glu-Cys_Ligase-2"/>
</dbReference>
<comment type="caution">
    <text evidence="7">The sequence shown here is derived from an EMBL/GenBank/DDBJ whole genome shotgun (WGS) entry which is preliminary data.</text>
</comment>
<keyword evidence="2 5" id="KW-0547">Nucleotide-binding</keyword>
<evidence type="ECO:0000256" key="4">
    <source>
        <dbReference type="ARBA" id="ARBA00048819"/>
    </source>
</evidence>
<reference evidence="7 8" key="1">
    <citation type="submission" date="2021-11" db="EMBL/GenBank/DDBJ databases">
        <title>Draft genome sequence of Actinomycetospora sp. SF1 isolated from the rhizosphere soil.</title>
        <authorList>
            <person name="Duangmal K."/>
            <person name="Chantavorakit T."/>
        </authorList>
    </citation>
    <scope>NUCLEOTIDE SEQUENCE [LARGE SCALE GENOMIC DNA]</scope>
    <source>
        <strain evidence="7 8">TBRC 5722</strain>
    </source>
</reference>
<dbReference type="Gene3D" id="3.40.50.11290">
    <property type="match status" value="1"/>
</dbReference>
<dbReference type="EC" id="6.3.2.2" evidence="5"/>
<comment type="function">
    <text evidence="5">ATP-dependent carboxylate-amine ligase which exhibits weak glutamate--cysteine ligase activity.</text>
</comment>
<feature type="domain" description="Circularly permuted ATP-grasp type 2" evidence="6">
    <location>
        <begin position="464"/>
        <end position="837"/>
    </location>
</feature>
<evidence type="ECO:0000256" key="5">
    <source>
        <dbReference type="HAMAP-Rule" id="MF_01609"/>
    </source>
</evidence>
<organism evidence="7 8">
    <name type="scientific">Actinomycetospora endophytica</name>
    <dbReference type="NCBI Taxonomy" id="2291215"/>
    <lineage>
        <taxon>Bacteria</taxon>
        <taxon>Bacillati</taxon>
        <taxon>Actinomycetota</taxon>
        <taxon>Actinomycetes</taxon>
        <taxon>Pseudonocardiales</taxon>
        <taxon>Pseudonocardiaceae</taxon>
        <taxon>Actinomycetospora</taxon>
    </lineage>
</organism>
<gene>
    <name evidence="7" type="ORF">LQ327_32445</name>
</gene>
<comment type="similarity">
    <text evidence="5">Belongs to the glutamate--cysteine ligase type 2 family. YbdK subfamily.</text>
</comment>
<dbReference type="Pfam" id="PF04107">
    <property type="entry name" value="GCS2"/>
    <property type="match status" value="1"/>
</dbReference>
<dbReference type="InterPro" id="IPR011793">
    <property type="entry name" value="YbdK"/>
</dbReference>
<dbReference type="Gene3D" id="3.30.590.20">
    <property type="match status" value="1"/>
</dbReference>
<comment type="catalytic activity">
    <reaction evidence="4 5">
        <text>L-cysteine + L-glutamate + ATP = gamma-L-glutamyl-L-cysteine + ADP + phosphate + H(+)</text>
        <dbReference type="Rhea" id="RHEA:13285"/>
        <dbReference type="ChEBI" id="CHEBI:15378"/>
        <dbReference type="ChEBI" id="CHEBI:29985"/>
        <dbReference type="ChEBI" id="CHEBI:30616"/>
        <dbReference type="ChEBI" id="CHEBI:35235"/>
        <dbReference type="ChEBI" id="CHEBI:43474"/>
        <dbReference type="ChEBI" id="CHEBI:58173"/>
        <dbReference type="ChEBI" id="CHEBI:456216"/>
        <dbReference type="EC" id="6.3.2.2"/>
    </reaction>
</comment>
<dbReference type="InterPro" id="IPR025841">
    <property type="entry name" value="CP_ATPgrasp_2"/>
</dbReference>
<keyword evidence="1 5" id="KW-0436">Ligase</keyword>
<dbReference type="PANTHER" id="PTHR34595:SF7">
    <property type="entry name" value="SLL1039 PROTEIN"/>
    <property type="match status" value="1"/>
</dbReference>
<dbReference type="PANTHER" id="PTHR34595">
    <property type="entry name" value="BLR5612 PROTEIN"/>
    <property type="match status" value="1"/>
</dbReference>
<keyword evidence="8" id="KW-1185">Reference proteome</keyword>
<dbReference type="GO" id="GO:0016874">
    <property type="term" value="F:ligase activity"/>
    <property type="evidence" value="ECO:0007669"/>
    <property type="project" value="UniProtKB-KW"/>
</dbReference>
<accession>A0ABS8PII9</accession>
<evidence type="ECO:0000256" key="1">
    <source>
        <dbReference type="ARBA" id="ARBA00022598"/>
    </source>
</evidence>
<dbReference type="InterPro" id="IPR006336">
    <property type="entry name" value="GCS2"/>
</dbReference>
<dbReference type="SUPFAM" id="SSF56059">
    <property type="entry name" value="Glutathione synthetase ATP-binding domain-like"/>
    <property type="match status" value="1"/>
</dbReference>
<dbReference type="Pfam" id="PF14403">
    <property type="entry name" value="CP_ATPgrasp_2"/>
    <property type="match status" value="1"/>
</dbReference>
<protein>
    <recommendedName>
        <fullName evidence="5">Putative glutamate--cysteine ligase 2</fullName>
        <ecNumber evidence="5">6.3.2.2</ecNumber>
    </recommendedName>
    <alternativeName>
        <fullName evidence="5">Gamma-glutamylcysteine synthetase 2</fullName>
        <shortName evidence="5">GCS 2</shortName>
        <shortName evidence="5">Gamma-GCS 2</shortName>
    </alternativeName>
</protein>
<dbReference type="EMBL" id="JAJNDB010000010">
    <property type="protein sequence ID" value="MCD2198091.1"/>
    <property type="molecule type" value="Genomic_DNA"/>
</dbReference>
<evidence type="ECO:0000259" key="6">
    <source>
        <dbReference type="Pfam" id="PF14403"/>
    </source>
</evidence>
<dbReference type="SUPFAM" id="SSF55931">
    <property type="entry name" value="Glutamine synthetase/guanido kinase"/>
    <property type="match status" value="1"/>
</dbReference>
<dbReference type="NCBIfam" id="TIGR02050">
    <property type="entry name" value="gshA_cyan_rel"/>
    <property type="match status" value="1"/>
</dbReference>
<dbReference type="Proteomes" id="UP001199469">
    <property type="component" value="Unassembled WGS sequence"/>
</dbReference>
<proteinExistence type="inferred from homology"/>
<dbReference type="RefSeq" id="WP_230740693.1">
    <property type="nucleotide sequence ID" value="NZ_JAJNDB010000010.1"/>
</dbReference>
<name>A0ABS8PII9_9PSEU</name>
<evidence type="ECO:0000313" key="7">
    <source>
        <dbReference type="EMBL" id="MCD2198091.1"/>
    </source>
</evidence>
<dbReference type="NCBIfam" id="NF010041">
    <property type="entry name" value="PRK13517.1-1"/>
    <property type="match status" value="1"/>
</dbReference>
<evidence type="ECO:0000256" key="3">
    <source>
        <dbReference type="ARBA" id="ARBA00022840"/>
    </source>
</evidence>
<evidence type="ECO:0000313" key="8">
    <source>
        <dbReference type="Proteomes" id="UP001199469"/>
    </source>
</evidence>
<sequence length="859" mass="92933">MADQRGGGARDVVLGVEEEFHLVDLESRCAVPRVPELLDELAALDADAFAPELKPSIIETNSDPTASLTDLRADLVRLRRMLTSMARTRGLGVAGAGSVPLVDGSAMGITESPRYERMRDEYQLLAFEQQICGTQVHVDVPDRDAAVAVMQHSAPWLPVLLALSASSPFWHREDTGYASSRTLAWHRWPTAGPPAPLQDAADYDALIDDLLRSGTMSDPGMVYFDMRPSAHQKTVELRICDASPTVDGVVLIAGLARALVVHGVRAHTEGRPQPRYRPELLRAASWRAARSGLEGDLVDVTGRELVPPSRAIRLLLDHLRDDLEDAGDWDEVSDLALDALARGSSAARQRQRANRGGGLESVVDMLVAETSGAPDESAEERLPTPETAAPVLLGEYHPPQYDEAVDEAGHVRPTYAWLVANLERIGPAGLLAHERSRDAEQRARSMFFPQPDDPERLFPLDLIPRLISRQDWDQLTAGLVQRARTLETLLQDLHGERACLRDGVMPREALRWLPGPGEASTLVPAGATRALISGLDLVCDGEGRWKVLEDNLRIPSGIAYAMADRRVVRSVLPELQAPEGVVDSDEGPAMLRAALLSCAPAAAGDEPGLVVLTEGPHDSAYFEHAMLAEEMEVPLLEPSGLRITDDGTITVAVSGQRIDVAYRRIDEEKLFASPDADGRLLRDPLQAAVAEGRFALANTPGNGLVDDKAVYPHIHALTEFYFGEKPLLDDVRTYFCADPDQRAHVLDHLEQLVLKPVDGYGGAGIVIGPQASAAELDAAAADLRANPAAYVAQETILISTHPTFTGTELAPRVVDLRAFVVLGPEPGVLPTPLTRVAPADSLVVNSSRGGGSKDTWILR</sequence>